<dbReference type="InParanoid" id="A0A1I7VX99"/>
<keyword evidence="3" id="KW-1185">Reference proteome</keyword>
<name>A0A1I7VX99_LOALO</name>
<dbReference type="WBParaSite" id="EN70_7293">
    <property type="protein sequence ID" value="EN70_7293"/>
    <property type="gene ID" value="EN70_7293"/>
</dbReference>
<sequence>MDVCGDGDNTHQTMPSSSSGCVHPPPQHNPLRRSITLQQGHYVPCWRADNDDNNNNNNNDGRE</sequence>
<accession>A0A1S0U0B2</accession>
<reference evidence="4" key="2">
    <citation type="submission" date="2016-11" db="UniProtKB">
        <authorList>
            <consortium name="WormBaseParasite"/>
        </authorList>
    </citation>
    <scope>IDENTIFICATION</scope>
</reference>
<feature type="region of interest" description="Disordered" evidence="1">
    <location>
        <begin position="1"/>
        <end position="36"/>
    </location>
</feature>
<dbReference type="GeneID" id="9943459"/>
<evidence type="ECO:0000313" key="4">
    <source>
        <dbReference type="WBParaSite" id="EN70_7293"/>
    </source>
</evidence>
<dbReference type="CTD" id="9943459"/>
<protein>
    <submittedName>
        <fullName evidence="2 4">Uncharacterized protein</fullName>
    </submittedName>
</protein>
<dbReference type="AlphaFoldDB" id="A0A1I7VX99"/>
<dbReference type="Proteomes" id="UP000095285">
    <property type="component" value="Unassembled WGS sequence"/>
</dbReference>
<accession>A0A1I7VX99</accession>
<organism evidence="3 4">
    <name type="scientific">Loa loa</name>
    <name type="common">Eye worm</name>
    <name type="synonym">Filaria loa</name>
    <dbReference type="NCBI Taxonomy" id="7209"/>
    <lineage>
        <taxon>Eukaryota</taxon>
        <taxon>Metazoa</taxon>
        <taxon>Ecdysozoa</taxon>
        <taxon>Nematoda</taxon>
        <taxon>Chromadorea</taxon>
        <taxon>Rhabditida</taxon>
        <taxon>Spirurina</taxon>
        <taxon>Spiruromorpha</taxon>
        <taxon>Filarioidea</taxon>
        <taxon>Onchocercidae</taxon>
        <taxon>Loa</taxon>
    </lineage>
</organism>
<feature type="compositionally biased region" description="Polar residues" evidence="1">
    <location>
        <begin position="10"/>
        <end position="20"/>
    </location>
</feature>
<reference evidence="2 3" key="1">
    <citation type="submission" date="2012-04" db="EMBL/GenBank/DDBJ databases">
        <title>The Genome Sequence of Loa loa.</title>
        <authorList>
            <consortium name="The Broad Institute Genome Sequencing Platform"/>
            <consortium name="Broad Institute Genome Sequencing Center for Infectious Disease"/>
            <person name="Nutman T.B."/>
            <person name="Fink D.L."/>
            <person name="Russ C."/>
            <person name="Young S."/>
            <person name="Zeng Q."/>
            <person name="Gargeya S."/>
            <person name="Alvarado L."/>
            <person name="Berlin A."/>
            <person name="Chapman S.B."/>
            <person name="Chen Z."/>
            <person name="Freedman E."/>
            <person name="Gellesch M."/>
            <person name="Goldberg J."/>
            <person name="Griggs A."/>
            <person name="Gujja S."/>
            <person name="Heilman E.R."/>
            <person name="Heiman D."/>
            <person name="Howarth C."/>
            <person name="Mehta T."/>
            <person name="Neiman D."/>
            <person name="Pearson M."/>
            <person name="Roberts A."/>
            <person name="Saif S."/>
            <person name="Shea T."/>
            <person name="Shenoy N."/>
            <person name="Sisk P."/>
            <person name="Stolte C."/>
            <person name="Sykes S."/>
            <person name="White J."/>
            <person name="Yandava C."/>
            <person name="Haas B."/>
            <person name="Henn M.R."/>
            <person name="Nusbaum C."/>
            <person name="Birren B."/>
        </authorList>
    </citation>
    <scope>NUCLEOTIDE SEQUENCE [LARGE SCALE GENOMIC DNA]</scope>
</reference>
<proteinExistence type="predicted"/>
<evidence type="ECO:0000256" key="1">
    <source>
        <dbReference type="SAM" id="MobiDB-lite"/>
    </source>
</evidence>
<evidence type="ECO:0000313" key="3">
    <source>
        <dbReference type="Proteomes" id="UP000095285"/>
    </source>
</evidence>
<dbReference type="EMBL" id="JH712140">
    <property type="protein sequence ID" value="EFO22437.1"/>
    <property type="molecule type" value="Genomic_DNA"/>
</dbReference>
<gene>
    <name evidence="2 4" type="ORF">LOAG_06050</name>
</gene>
<dbReference type="KEGG" id="loa:LOAG_06050"/>
<dbReference type="RefSeq" id="XP_003141634.1">
    <property type="nucleotide sequence ID" value="XM_003141586.2"/>
</dbReference>
<evidence type="ECO:0000313" key="2">
    <source>
        <dbReference type="EMBL" id="EFO22437.1"/>
    </source>
</evidence>